<gene>
    <name evidence="3" type="ORF">DL546_002178</name>
</gene>
<feature type="region of interest" description="Disordered" evidence="2">
    <location>
        <begin position="1"/>
        <end position="87"/>
    </location>
</feature>
<evidence type="ECO:0000256" key="1">
    <source>
        <dbReference type="SAM" id="Coils"/>
    </source>
</evidence>
<keyword evidence="1" id="KW-0175">Coiled coil</keyword>
<feature type="coiled-coil region" evidence="1">
    <location>
        <begin position="361"/>
        <end position="388"/>
    </location>
</feature>
<feature type="compositionally biased region" description="Low complexity" evidence="2">
    <location>
        <begin position="127"/>
        <end position="140"/>
    </location>
</feature>
<feature type="compositionally biased region" description="Low complexity" evidence="2">
    <location>
        <begin position="32"/>
        <end position="58"/>
    </location>
</feature>
<dbReference type="STRING" id="177199.A0A420Y8K9"/>
<evidence type="ECO:0000313" key="3">
    <source>
        <dbReference type="EMBL" id="RKU44205.1"/>
    </source>
</evidence>
<comment type="caution">
    <text evidence="3">The sequence shown here is derived from an EMBL/GenBank/DDBJ whole genome shotgun (WGS) entry which is preliminary data.</text>
</comment>
<keyword evidence="4" id="KW-1185">Reference proteome</keyword>
<accession>A0A420Y8K9</accession>
<reference evidence="3 4" key="1">
    <citation type="submission" date="2018-08" db="EMBL/GenBank/DDBJ databases">
        <title>Draft genome of the lignicolous fungus Coniochaeta pulveracea.</title>
        <authorList>
            <person name="Borstlap C.J."/>
            <person name="De Witt R.N."/>
            <person name="Botha A."/>
            <person name="Volschenk H."/>
        </authorList>
    </citation>
    <scope>NUCLEOTIDE SEQUENCE [LARGE SCALE GENOMIC DNA]</scope>
    <source>
        <strain evidence="3 4">CAB683</strain>
    </source>
</reference>
<feature type="compositionally biased region" description="Basic and acidic residues" evidence="2">
    <location>
        <begin position="59"/>
        <end position="70"/>
    </location>
</feature>
<dbReference type="EMBL" id="QVQW01000033">
    <property type="protein sequence ID" value="RKU44205.1"/>
    <property type="molecule type" value="Genomic_DNA"/>
</dbReference>
<protein>
    <recommendedName>
        <fullName evidence="5">FAR1 domain-containing protein</fullName>
    </recommendedName>
</protein>
<feature type="compositionally biased region" description="Polar residues" evidence="2">
    <location>
        <begin position="73"/>
        <end position="87"/>
    </location>
</feature>
<dbReference type="AlphaFoldDB" id="A0A420Y8K9"/>
<organism evidence="3 4">
    <name type="scientific">Coniochaeta pulveracea</name>
    <dbReference type="NCBI Taxonomy" id="177199"/>
    <lineage>
        <taxon>Eukaryota</taxon>
        <taxon>Fungi</taxon>
        <taxon>Dikarya</taxon>
        <taxon>Ascomycota</taxon>
        <taxon>Pezizomycotina</taxon>
        <taxon>Sordariomycetes</taxon>
        <taxon>Sordariomycetidae</taxon>
        <taxon>Coniochaetales</taxon>
        <taxon>Coniochaetaceae</taxon>
        <taxon>Coniochaeta</taxon>
    </lineage>
</organism>
<sequence>MDAATGAVQAPGRGRPRKRPRVSETGPAMTTQQPQHSLSQQVQHNPHAQHPQHAQWAHDTVRGTDQDQHHHSTFSSQQLDTRSHQVQVSDATGLMNGYATAPHSQYPNTSPNLAYAPADVNVAGLSSQQTLQAPQQSQATQHRRNNAAVVGGATASQQDSQLPYYNGSSVTPATTADAAAATAITSPLPPNTSYSLASNWATPTPPANSTTVANNATSTPMMTQVSVAQSPTGNTGSGSLLPPPEGIYRTFEDLLPAVQRAAKDQGYNVVKLRASNYRDVNGENKPTRYDLVCDRGGVKYNSTAKKRNPTTRKCAQHNHDPRMATVAPGQEATPVEKQLKSLTNKMDRLIHDQADGFAKVNEQSLRQAAEFSTRLDSIERRLETLEANGRAAGLLGANGPPNMGAQNMPHANMGGAGLGNGALTNGGMANGIGGAGMNPSMGNPGMGGGGGMNGMGNSMMGQDRLSNVEARLNAMEQQGRGMELPMMDQDPTRVDNLLM</sequence>
<dbReference type="Proteomes" id="UP000275385">
    <property type="component" value="Unassembled WGS sequence"/>
</dbReference>
<feature type="compositionally biased region" description="Polar residues" evidence="2">
    <location>
        <begin position="154"/>
        <end position="163"/>
    </location>
</feature>
<proteinExistence type="predicted"/>
<evidence type="ECO:0000313" key="4">
    <source>
        <dbReference type="Proteomes" id="UP000275385"/>
    </source>
</evidence>
<evidence type="ECO:0008006" key="5">
    <source>
        <dbReference type="Google" id="ProtNLM"/>
    </source>
</evidence>
<name>A0A420Y8K9_9PEZI</name>
<dbReference type="OrthoDB" id="4579506at2759"/>
<feature type="region of interest" description="Disordered" evidence="2">
    <location>
        <begin position="127"/>
        <end position="163"/>
    </location>
</feature>
<evidence type="ECO:0000256" key="2">
    <source>
        <dbReference type="SAM" id="MobiDB-lite"/>
    </source>
</evidence>